<sequence length="884" mass="99960">MSLCPRLKKNQPRPPTPTAAGYRFTPVAAPNSRKWPKHPNNGLVILPNGRMLTQNPALPRLPGQVRLQGKHPVNLADIAGAGTENQVPLPIGLGEQQFFDGAELELEQIELWPSECSKASVQLVHSGLFPCSPIFLTLAIDIRVLDFVWRLFLRIAPNYTAWCSAATDFLGAQGYHLPGNDPLRRHFANALLQWFMLLVDMTSARINSILHGVRADLVPGSSVTGTYRSPAEHCGETPKVTEEPSEYLRTCCPLCFGGSCKDAVVNADACFTQKHSAKGGRDPPRVHPNTFFIPEEETNAWRQYVDSVRPKRNGEHSWKCQKTDDNSQEQANHLEGGLRVPKSVLDGCLASFTAADEARIKGSTQFFNVTANMTLLCRHDHPLFSMNMKTAGEGQHYVLALLGKLFEHLPPDFFVQLLYDIGCQLHRSCNKCGFLKSYMNHMTFAVSIFHAFGHQWPCQIVYHPRKCLGYGLCDGEGAERLWHALSHLIAYGRVAGYYVRMYNLDCQFNFNNKENLFKLGTWLRRKTYEAEETLGECGFPEDVLRREWEAQVKAQTKPLPCQTKNQGKSAVEEAIQLRKSWDTAQAHVDELRRRIIDVSSEHWESATAELELDTALTALTKARAKVTKKESAMGVTARQQLHHLLKSPFLGKKMNAGALKTCIQERLRGRKFELDCLERSYQKQRSEQRINEHTQDSVKRRDPAIADLACRYNKLCNDMHRLIQQKKAPRNSVAPLKIEMEGLFDLDVDDDIWLDIGLGYEEQDDTIPPLWLSNDHVRTGICALLDRDRYREDWARIVGERNAMQECVVGVPNGDNLPEWGPLEDEIRMHQAVHILGSGVEAIEETGFNYNVEFEQEADGLLVEHLDSLTISENYRDQQSNLSL</sequence>
<dbReference type="Proteomes" id="UP000772434">
    <property type="component" value="Unassembled WGS sequence"/>
</dbReference>
<dbReference type="OrthoDB" id="3259803at2759"/>
<organism evidence="2 3">
    <name type="scientific">Rhodocollybia butyracea</name>
    <dbReference type="NCBI Taxonomy" id="206335"/>
    <lineage>
        <taxon>Eukaryota</taxon>
        <taxon>Fungi</taxon>
        <taxon>Dikarya</taxon>
        <taxon>Basidiomycota</taxon>
        <taxon>Agaricomycotina</taxon>
        <taxon>Agaricomycetes</taxon>
        <taxon>Agaricomycetidae</taxon>
        <taxon>Agaricales</taxon>
        <taxon>Marasmiineae</taxon>
        <taxon>Omphalotaceae</taxon>
        <taxon>Rhodocollybia</taxon>
    </lineage>
</organism>
<evidence type="ECO:0000256" key="1">
    <source>
        <dbReference type="SAM" id="MobiDB-lite"/>
    </source>
</evidence>
<dbReference type="InterPro" id="IPR040521">
    <property type="entry name" value="KDZ"/>
</dbReference>
<feature type="compositionally biased region" description="Basic residues" evidence="1">
    <location>
        <begin position="1"/>
        <end position="11"/>
    </location>
</feature>
<feature type="region of interest" description="Disordered" evidence="1">
    <location>
        <begin position="312"/>
        <end position="331"/>
    </location>
</feature>
<dbReference type="PANTHER" id="PTHR33096:SF1">
    <property type="entry name" value="CXC1-LIKE CYSTEINE CLUSTER ASSOCIATED WITH KDZ TRANSPOSASES DOMAIN-CONTAINING PROTEIN"/>
    <property type="match status" value="1"/>
</dbReference>
<reference evidence="2" key="1">
    <citation type="submission" date="2020-11" db="EMBL/GenBank/DDBJ databases">
        <authorList>
            <consortium name="DOE Joint Genome Institute"/>
            <person name="Ahrendt S."/>
            <person name="Riley R."/>
            <person name="Andreopoulos W."/>
            <person name="Labutti K."/>
            <person name="Pangilinan J."/>
            <person name="Ruiz-Duenas F.J."/>
            <person name="Barrasa J.M."/>
            <person name="Sanchez-Garcia M."/>
            <person name="Camarero S."/>
            <person name="Miyauchi S."/>
            <person name="Serrano A."/>
            <person name="Linde D."/>
            <person name="Babiker R."/>
            <person name="Drula E."/>
            <person name="Ayuso-Fernandez I."/>
            <person name="Pacheco R."/>
            <person name="Padilla G."/>
            <person name="Ferreira P."/>
            <person name="Barriuso J."/>
            <person name="Kellner H."/>
            <person name="Castanera R."/>
            <person name="Alfaro M."/>
            <person name="Ramirez L."/>
            <person name="Pisabarro A.G."/>
            <person name="Kuo A."/>
            <person name="Tritt A."/>
            <person name="Lipzen A."/>
            <person name="He G."/>
            <person name="Yan M."/>
            <person name="Ng V."/>
            <person name="Cullen D."/>
            <person name="Martin F."/>
            <person name="Rosso M.-N."/>
            <person name="Henrissat B."/>
            <person name="Hibbett D."/>
            <person name="Martinez A.T."/>
            <person name="Grigoriev I.V."/>
        </authorList>
    </citation>
    <scope>NUCLEOTIDE SEQUENCE</scope>
    <source>
        <strain evidence="2">AH 40177</strain>
    </source>
</reference>
<dbReference type="Pfam" id="PF18758">
    <property type="entry name" value="KDZ"/>
    <property type="match status" value="1"/>
</dbReference>
<proteinExistence type="predicted"/>
<dbReference type="AlphaFoldDB" id="A0A9P5U8S2"/>
<evidence type="ECO:0000313" key="3">
    <source>
        <dbReference type="Proteomes" id="UP000772434"/>
    </source>
</evidence>
<dbReference type="EMBL" id="JADNRY010000043">
    <property type="protein sequence ID" value="KAF9070217.1"/>
    <property type="molecule type" value="Genomic_DNA"/>
</dbReference>
<comment type="caution">
    <text evidence="2">The sequence shown here is derived from an EMBL/GenBank/DDBJ whole genome shotgun (WGS) entry which is preliminary data.</text>
</comment>
<feature type="region of interest" description="Disordered" evidence="1">
    <location>
        <begin position="1"/>
        <end position="22"/>
    </location>
</feature>
<keyword evidence="3" id="KW-1185">Reference proteome</keyword>
<accession>A0A9P5U8S2</accession>
<gene>
    <name evidence="2" type="ORF">BDP27DRAFT_1382877</name>
</gene>
<evidence type="ECO:0008006" key="4">
    <source>
        <dbReference type="Google" id="ProtNLM"/>
    </source>
</evidence>
<evidence type="ECO:0000313" key="2">
    <source>
        <dbReference type="EMBL" id="KAF9070217.1"/>
    </source>
</evidence>
<dbReference type="PANTHER" id="PTHR33096">
    <property type="entry name" value="CXC2 DOMAIN-CONTAINING PROTEIN"/>
    <property type="match status" value="1"/>
</dbReference>
<name>A0A9P5U8S2_9AGAR</name>
<protein>
    <recommendedName>
        <fullName evidence="4">CxC2-like cysteine cluster KDZ transposase-associated domain-containing protein</fullName>
    </recommendedName>
</protein>
<feature type="compositionally biased region" description="Basic and acidic residues" evidence="1">
    <location>
        <begin position="312"/>
        <end position="325"/>
    </location>
</feature>